<name>A0A9N8HYY5_9STRA</name>
<dbReference type="AlphaFoldDB" id="A0A9N8HYY5"/>
<feature type="compositionally biased region" description="Basic and acidic residues" evidence="2">
    <location>
        <begin position="68"/>
        <end position="81"/>
    </location>
</feature>
<organism evidence="4 5">
    <name type="scientific">Seminavis robusta</name>
    <dbReference type="NCBI Taxonomy" id="568900"/>
    <lineage>
        <taxon>Eukaryota</taxon>
        <taxon>Sar</taxon>
        <taxon>Stramenopiles</taxon>
        <taxon>Ochrophyta</taxon>
        <taxon>Bacillariophyta</taxon>
        <taxon>Bacillariophyceae</taxon>
        <taxon>Bacillariophycidae</taxon>
        <taxon>Naviculales</taxon>
        <taxon>Naviculaceae</taxon>
        <taxon>Seminavis</taxon>
    </lineage>
</organism>
<accession>A0A9N8HYY5</accession>
<sequence length="607" mass="68884">MTAERQSKQAAMDAASRTTGNPRPVTPTTVVNDNQHHPSKQKRKSQRESTKVAPDPAATGEEPATVEESEHAATESSESKKKNGSTTCSSPDRFSPSSSSASYPGVTLKDTVGTLTVTADRLLFKPQNKADKDHIFAWPLDLLQKHQISANNNDQCLLKLISQQNPTKAVTMTFPHRHSLESIHQTLSRQLQPLRKYRKVKETLLSTQRKLKEANKSIDELQDANEKLLIACEKFAKKSKALTQELTQKQLQENAKRVSSTKVQELENRLATLQNQNEKLQNEKTAMHIEFEMDMDDWKDRVRNLENDLALERSATERLLEDRQPWEELQLEVSVLAKQLLAERQAHQQLQDRVAKQERQAEESLWQVRRQRNNALLELAQVKKERDGLLLTMQETIQQNSEESPLDEHNGTDGEERQEEALPDNTPLTRLRQSTTLLSPSLEVVCPYSSHHHGILALVSRWLNSNGAILAAPLPQIPLWEVDDVLIQLEILNMTNGPVKWGGRQAPLWRYPEADVSEAVIEEELKSHHCLPDNTPVGAADQNNSPLSNWWWDWRFPVTAHQSYQPQECHMELDAISFATSTRKSGFRYPHAAEDLVALWKPPARTG</sequence>
<keyword evidence="1" id="KW-0175">Coiled coil</keyword>
<evidence type="ECO:0000256" key="1">
    <source>
        <dbReference type="SAM" id="Coils"/>
    </source>
</evidence>
<dbReference type="InterPro" id="IPR013876">
    <property type="entry name" value="TFIIH_BTF_p62_N"/>
</dbReference>
<feature type="compositionally biased region" description="Basic and acidic residues" evidence="2">
    <location>
        <begin position="406"/>
        <end position="415"/>
    </location>
</feature>
<proteinExistence type="predicted"/>
<evidence type="ECO:0000313" key="5">
    <source>
        <dbReference type="Proteomes" id="UP001153069"/>
    </source>
</evidence>
<feature type="domain" description="TFIIH p62 subunit N-terminal" evidence="3">
    <location>
        <begin position="111"/>
        <end position="187"/>
    </location>
</feature>
<feature type="compositionally biased region" description="Low complexity" evidence="2">
    <location>
        <begin position="89"/>
        <end position="104"/>
    </location>
</feature>
<feature type="compositionally biased region" description="Polar residues" evidence="2">
    <location>
        <begin position="16"/>
        <end position="33"/>
    </location>
</feature>
<reference evidence="4" key="1">
    <citation type="submission" date="2020-06" db="EMBL/GenBank/DDBJ databases">
        <authorList>
            <consortium name="Plant Systems Biology data submission"/>
        </authorList>
    </citation>
    <scope>NUCLEOTIDE SEQUENCE</scope>
    <source>
        <strain evidence="4">D6</strain>
    </source>
</reference>
<evidence type="ECO:0000259" key="3">
    <source>
        <dbReference type="Pfam" id="PF08567"/>
    </source>
</evidence>
<feature type="coiled-coil region" evidence="1">
    <location>
        <begin position="197"/>
        <end position="385"/>
    </location>
</feature>
<evidence type="ECO:0000256" key="2">
    <source>
        <dbReference type="SAM" id="MobiDB-lite"/>
    </source>
</evidence>
<gene>
    <name evidence="4" type="ORF">SEMRO_3119_G344150.1</name>
</gene>
<comment type="caution">
    <text evidence="4">The sequence shown here is derived from an EMBL/GenBank/DDBJ whole genome shotgun (WGS) entry which is preliminary data.</text>
</comment>
<feature type="region of interest" description="Disordered" evidence="2">
    <location>
        <begin position="1"/>
        <end position="107"/>
    </location>
</feature>
<keyword evidence="5" id="KW-1185">Reference proteome</keyword>
<dbReference type="Pfam" id="PF08567">
    <property type="entry name" value="PH_TFIIH"/>
    <property type="match status" value="1"/>
</dbReference>
<protein>
    <recommendedName>
        <fullName evidence="3">TFIIH p62 subunit N-terminal domain-containing protein</fullName>
    </recommendedName>
</protein>
<feature type="region of interest" description="Disordered" evidence="2">
    <location>
        <begin position="397"/>
        <end position="429"/>
    </location>
</feature>
<evidence type="ECO:0000313" key="4">
    <source>
        <dbReference type="EMBL" id="CAB9530936.1"/>
    </source>
</evidence>
<dbReference type="EMBL" id="CAICTM010003117">
    <property type="protein sequence ID" value="CAB9530936.1"/>
    <property type="molecule type" value="Genomic_DNA"/>
</dbReference>
<dbReference type="Proteomes" id="UP001153069">
    <property type="component" value="Unassembled WGS sequence"/>
</dbReference>